<evidence type="ECO:0000313" key="2">
    <source>
        <dbReference type="Proteomes" id="UP001595792"/>
    </source>
</evidence>
<organism evidence="1 2">
    <name type="scientific">Pedobacter jamesrossensis</name>
    <dbReference type="NCBI Taxonomy" id="1908238"/>
    <lineage>
        <taxon>Bacteria</taxon>
        <taxon>Pseudomonadati</taxon>
        <taxon>Bacteroidota</taxon>
        <taxon>Sphingobacteriia</taxon>
        <taxon>Sphingobacteriales</taxon>
        <taxon>Sphingobacteriaceae</taxon>
        <taxon>Pedobacter</taxon>
    </lineage>
</organism>
<dbReference type="RefSeq" id="WP_378962123.1">
    <property type="nucleotide sequence ID" value="NZ_JBHRXC010000016.1"/>
</dbReference>
<proteinExistence type="predicted"/>
<gene>
    <name evidence="1" type="ORF">ACFOUY_16085</name>
</gene>
<keyword evidence="2" id="KW-1185">Reference proteome</keyword>
<name>A0ABV8NQR5_9SPHI</name>
<sequence length="61" mass="6847">MALQEKYKALTDAAIAAGISDLAVREQDGIYTLMELQQMVLQKTTFGKFTIKSTRILLQQI</sequence>
<protein>
    <submittedName>
        <fullName evidence="1">Uncharacterized protein</fullName>
    </submittedName>
</protein>
<reference evidence="2" key="1">
    <citation type="journal article" date="2019" name="Int. J. Syst. Evol. Microbiol.">
        <title>The Global Catalogue of Microorganisms (GCM) 10K type strain sequencing project: providing services to taxonomists for standard genome sequencing and annotation.</title>
        <authorList>
            <consortium name="The Broad Institute Genomics Platform"/>
            <consortium name="The Broad Institute Genome Sequencing Center for Infectious Disease"/>
            <person name="Wu L."/>
            <person name="Ma J."/>
        </authorList>
    </citation>
    <scope>NUCLEOTIDE SEQUENCE [LARGE SCALE GENOMIC DNA]</scope>
    <source>
        <strain evidence="2">CCM 8689</strain>
    </source>
</reference>
<accession>A0ABV8NQR5</accession>
<evidence type="ECO:0000313" key="1">
    <source>
        <dbReference type="EMBL" id="MFC4198226.1"/>
    </source>
</evidence>
<dbReference type="EMBL" id="JBHSBY010000136">
    <property type="protein sequence ID" value="MFC4198226.1"/>
    <property type="molecule type" value="Genomic_DNA"/>
</dbReference>
<dbReference type="Proteomes" id="UP001595792">
    <property type="component" value="Unassembled WGS sequence"/>
</dbReference>
<comment type="caution">
    <text evidence="1">The sequence shown here is derived from an EMBL/GenBank/DDBJ whole genome shotgun (WGS) entry which is preliminary data.</text>
</comment>